<feature type="region of interest" description="Disordered" evidence="2">
    <location>
        <begin position="425"/>
        <end position="444"/>
    </location>
</feature>
<dbReference type="InterPro" id="IPR031650">
    <property type="entry name" value="CCDC73"/>
</dbReference>
<protein>
    <recommendedName>
        <fullName evidence="5">Coiled-coil domain-containing protein 73</fullName>
    </recommendedName>
</protein>
<keyword evidence="1" id="KW-0175">Coiled coil</keyword>
<feature type="coiled-coil region" evidence="1">
    <location>
        <begin position="78"/>
        <end position="169"/>
    </location>
</feature>
<reference evidence="3 4" key="1">
    <citation type="journal article" date="2021" name="Sci. Rep.">
        <title>Chromosome anchoring in Senegalese sole (Solea senegalensis) reveals sex-associated markers and genome rearrangements in flatfish.</title>
        <authorList>
            <person name="Guerrero-Cozar I."/>
            <person name="Gomez-Garrido J."/>
            <person name="Berbel C."/>
            <person name="Martinez-Blanch J.F."/>
            <person name="Alioto T."/>
            <person name="Claros M.G."/>
            <person name="Gagnaire P.A."/>
            <person name="Manchado M."/>
        </authorList>
    </citation>
    <scope>NUCLEOTIDE SEQUENCE [LARGE SCALE GENOMIC DNA]</scope>
    <source>
        <strain evidence="3">Sse05_10M</strain>
    </source>
</reference>
<feature type="compositionally biased region" description="Basic and acidic residues" evidence="2">
    <location>
        <begin position="546"/>
        <end position="585"/>
    </location>
</feature>
<feature type="region of interest" description="Disordered" evidence="2">
    <location>
        <begin position="516"/>
        <end position="634"/>
    </location>
</feature>
<evidence type="ECO:0000313" key="4">
    <source>
        <dbReference type="Proteomes" id="UP000693946"/>
    </source>
</evidence>
<dbReference type="Proteomes" id="UP000693946">
    <property type="component" value="Linkage Group LG10"/>
</dbReference>
<comment type="caution">
    <text evidence="3">The sequence shown here is derived from an EMBL/GenBank/DDBJ whole genome shotgun (WGS) entry which is preliminary data.</text>
</comment>
<feature type="coiled-coil region" evidence="1">
    <location>
        <begin position="319"/>
        <end position="360"/>
    </location>
</feature>
<dbReference type="AlphaFoldDB" id="A0AAV6SY17"/>
<gene>
    <name evidence="3" type="ORF">JOB18_007232</name>
</gene>
<evidence type="ECO:0000256" key="2">
    <source>
        <dbReference type="SAM" id="MobiDB-lite"/>
    </source>
</evidence>
<evidence type="ECO:0008006" key="5">
    <source>
        <dbReference type="Google" id="ProtNLM"/>
    </source>
</evidence>
<evidence type="ECO:0000313" key="3">
    <source>
        <dbReference type="EMBL" id="KAG7521809.1"/>
    </source>
</evidence>
<dbReference type="PANTHER" id="PTHR28660:SF1">
    <property type="entry name" value="COILED-COIL DOMAIN-CONTAINING PROTEIN 73"/>
    <property type="match status" value="1"/>
</dbReference>
<dbReference type="EMBL" id="JAGKHQ010000002">
    <property type="protein sequence ID" value="KAG7521809.1"/>
    <property type="molecule type" value="Genomic_DNA"/>
</dbReference>
<feature type="region of interest" description="Disordered" evidence="2">
    <location>
        <begin position="852"/>
        <end position="873"/>
    </location>
</feature>
<feature type="region of interest" description="Disordered" evidence="2">
    <location>
        <begin position="903"/>
        <end position="946"/>
    </location>
</feature>
<evidence type="ECO:0000256" key="1">
    <source>
        <dbReference type="SAM" id="Coils"/>
    </source>
</evidence>
<dbReference type="Pfam" id="PF15818">
    <property type="entry name" value="CCDC73"/>
    <property type="match status" value="1"/>
</dbReference>
<organism evidence="3 4">
    <name type="scientific">Solea senegalensis</name>
    <name type="common">Senegalese sole</name>
    <dbReference type="NCBI Taxonomy" id="28829"/>
    <lineage>
        <taxon>Eukaryota</taxon>
        <taxon>Metazoa</taxon>
        <taxon>Chordata</taxon>
        <taxon>Craniata</taxon>
        <taxon>Vertebrata</taxon>
        <taxon>Euteleostomi</taxon>
        <taxon>Actinopterygii</taxon>
        <taxon>Neopterygii</taxon>
        <taxon>Teleostei</taxon>
        <taxon>Neoteleostei</taxon>
        <taxon>Acanthomorphata</taxon>
        <taxon>Carangaria</taxon>
        <taxon>Pleuronectiformes</taxon>
        <taxon>Pleuronectoidei</taxon>
        <taxon>Soleidae</taxon>
        <taxon>Solea</taxon>
    </lineage>
</organism>
<feature type="compositionally biased region" description="Polar residues" evidence="2">
    <location>
        <begin position="425"/>
        <end position="435"/>
    </location>
</feature>
<proteinExistence type="predicted"/>
<keyword evidence="4" id="KW-1185">Reference proteome</keyword>
<feature type="coiled-coil region" evidence="1">
    <location>
        <begin position="198"/>
        <end position="246"/>
    </location>
</feature>
<dbReference type="PANTHER" id="PTHR28660">
    <property type="entry name" value="COILED-COIL DOMAIN-CONTAINING PROTEIN 73"/>
    <property type="match status" value="1"/>
</dbReference>
<accession>A0AAV6SY17</accession>
<feature type="compositionally biased region" description="Basic and acidic residues" evidence="2">
    <location>
        <begin position="916"/>
        <end position="938"/>
    </location>
</feature>
<name>A0AAV6SY17_SOLSE</name>
<sequence>MLAAAAANYRRQQVPSGALSCPETTAWITMKTVGHSVQTTMWENLNCVCPAPPVKRKVEAVEELHIRKDAETRFEDQISKLVLEKQELEWEKEALQHQLERAVNQHSESLTSVKKQFQAQIRNIEEEKGKYQVSAELKDKEINNLKEELRSLQLLKYNLEKKSNELEQKLALQSRSKDSHLNQLGEVEKRFGALSRHCAVVKQAHEKLEQNVDEAMRLNNKLTSANKKQEATIVFMTKELDEVNNKLIKVQVMSVRHDRSHSHTAQKQEMQKLLQKLNMETEMNKKLQVENVAVRAEKQEVMKSLHQTQELLLSQTQTISRVELELQTQREQCQALKQEHEVMRDKRKAAEDKVAQLMESYAASKTSWHKEKKTLLDSTKSEQQDLQSLKEAYHVLYQKHSELSFLAKAQAQHISELEVSPLNELTSSSHLTSQRKNSDRSEDTGAVTKLVGATGGQEVLKQQPQSGFKQSLNTSHLFTCSLITSSEIDPAALSDLTHTTSSVSDYDQIIGKGCSAASVPNPDHSLITETAGLKNTNDDDESIGMNEKKCGGKDDEGQQKSNREEEERSEKEDVNQERSAEEKRGTVMTQKSGTVDRREDGQGSAEDAGNTRNPESETRDRGVGQGTEGAKERGQKLAHTLETLILTQTTTEKSNTLQVTDFMDTEPSLAVCEPLDCSQSLCELDAVSSHVTKACGTRREEQSLSFGDSISHGPDPVFQEQNLCPGEVQTHLQSQIHHISEKTTRETPADKSAELSEPLSQAMVCSAQTNSAPVITQRAFIVTIQESETTTGQTIESDKPSDITINVKQSDDVCHKYVSEDSVSAKLTVEPQTCPQSQEVSEQESKRLKLLATNDDDDDDSSVKREHHSNVVTQENCDRDAVQEPVEECAVTDVSVDITMDVEDTEPEAESGSVQDDMKKDKTADMGETKESKSDTDMKLSVASTGPRSSFDLIPVLHQFAQGSEQNKSGSGGSLRHPPSRILMFPRSRQSKVPLVITRASDLLNASSVSGNVASSTRHQQGEWKALGETFRETRAADTENRAALTSFPVSASSSTVSGQTWLTTPGCSRAPGSTVAPLSDCDWETSCSQEREEQQSSFRAQIYKIEQFLIAERLRQPKRRKTE</sequence>